<dbReference type="Proteomes" id="UP000250140">
    <property type="component" value="Unassembled WGS sequence"/>
</dbReference>
<protein>
    <submittedName>
        <fullName evidence="3">Uncharacterized protein</fullName>
    </submittedName>
</protein>
<evidence type="ECO:0000313" key="4">
    <source>
        <dbReference type="Proteomes" id="UP000250140"/>
    </source>
</evidence>
<keyword evidence="4" id="KW-1185">Reference proteome</keyword>
<evidence type="ECO:0000256" key="2">
    <source>
        <dbReference type="SAM" id="SignalP"/>
    </source>
</evidence>
<feature type="signal peptide" evidence="2">
    <location>
        <begin position="1"/>
        <end position="27"/>
    </location>
</feature>
<gene>
    <name evidence="3" type="ORF">AOQ84DRAFT_356728</name>
</gene>
<dbReference type="AlphaFoldDB" id="A0A8E2JNP9"/>
<evidence type="ECO:0000256" key="1">
    <source>
        <dbReference type="SAM" id="MobiDB-lite"/>
    </source>
</evidence>
<sequence>MACDGPQWPAMACHYLLFTMYILTIAAHQQPSTAPSTAISSHRQAIKQVAVSKPLSPRMPSRQDPRLHTRLPALKQKTYASFLSKKRPTPALTPPCPPASIRERRYTHPYARSGLLGVHHPHLLDFSLNAPNRCASMIPYDPASLPRLAN</sequence>
<dbReference type="EMBL" id="KV750689">
    <property type="protein sequence ID" value="OCL03767.1"/>
    <property type="molecule type" value="Genomic_DNA"/>
</dbReference>
<organism evidence="3 4">
    <name type="scientific">Glonium stellatum</name>
    <dbReference type="NCBI Taxonomy" id="574774"/>
    <lineage>
        <taxon>Eukaryota</taxon>
        <taxon>Fungi</taxon>
        <taxon>Dikarya</taxon>
        <taxon>Ascomycota</taxon>
        <taxon>Pezizomycotina</taxon>
        <taxon>Dothideomycetes</taxon>
        <taxon>Pleosporomycetidae</taxon>
        <taxon>Gloniales</taxon>
        <taxon>Gloniaceae</taxon>
        <taxon>Glonium</taxon>
    </lineage>
</organism>
<accession>A0A8E2JNP9</accession>
<reference evidence="3 4" key="1">
    <citation type="journal article" date="2016" name="Nat. Commun.">
        <title>Ectomycorrhizal ecology is imprinted in the genome of the dominant symbiotic fungus Cenococcum geophilum.</title>
        <authorList>
            <consortium name="DOE Joint Genome Institute"/>
            <person name="Peter M."/>
            <person name="Kohler A."/>
            <person name="Ohm R.A."/>
            <person name="Kuo A."/>
            <person name="Krutzmann J."/>
            <person name="Morin E."/>
            <person name="Arend M."/>
            <person name="Barry K.W."/>
            <person name="Binder M."/>
            <person name="Choi C."/>
            <person name="Clum A."/>
            <person name="Copeland A."/>
            <person name="Grisel N."/>
            <person name="Haridas S."/>
            <person name="Kipfer T."/>
            <person name="LaButti K."/>
            <person name="Lindquist E."/>
            <person name="Lipzen A."/>
            <person name="Maire R."/>
            <person name="Meier B."/>
            <person name="Mihaltcheva S."/>
            <person name="Molinier V."/>
            <person name="Murat C."/>
            <person name="Poggeler S."/>
            <person name="Quandt C.A."/>
            <person name="Sperisen C."/>
            <person name="Tritt A."/>
            <person name="Tisserant E."/>
            <person name="Crous P.W."/>
            <person name="Henrissat B."/>
            <person name="Nehls U."/>
            <person name="Egli S."/>
            <person name="Spatafora J.W."/>
            <person name="Grigoriev I.V."/>
            <person name="Martin F.M."/>
        </authorList>
    </citation>
    <scope>NUCLEOTIDE SEQUENCE [LARGE SCALE GENOMIC DNA]</scope>
    <source>
        <strain evidence="3 4">CBS 207.34</strain>
    </source>
</reference>
<name>A0A8E2JNP9_9PEZI</name>
<evidence type="ECO:0000313" key="3">
    <source>
        <dbReference type="EMBL" id="OCL03767.1"/>
    </source>
</evidence>
<proteinExistence type="predicted"/>
<feature type="region of interest" description="Disordered" evidence="1">
    <location>
        <begin position="50"/>
        <end position="70"/>
    </location>
</feature>
<feature type="chain" id="PRO_5034063106" evidence="2">
    <location>
        <begin position="28"/>
        <end position="150"/>
    </location>
</feature>
<keyword evidence="2" id="KW-0732">Signal</keyword>